<dbReference type="InterPro" id="IPR000847">
    <property type="entry name" value="LysR_HTH_N"/>
</dbReference>
<evidence type="ECO:0000256" key="2">
    <source>
        <dbReference type="ARBA" id="ARBA00023015"/>
    </source>
</evidence>
<dbReference type="Proteomes" id="UP000626697">
    <property type="component" value="Unassembled WGS sequence"/>
</dbReference>
<dbReference type="Pfam" id="PF00126">
    <property type="entry name" value="HTH_1"/>
    <property type="match status" value="1"/>
</dbReference>
<reference evidence="6 7" key="1">
    <citation type="submission" date="2020-08" db="EMBL/GenBank/DDBJ databases">
        <title>Genomic Encyclopedia of Type Strains, Phase IV (KMG-IV): sequencing the most valuable type-strain genomes for metagenomic binning, comparative biology and taxonomic classification.</title>
        <authorList>
            <person name="Goeker M."/>
        </authorList>
    </citation>
    <scope>NUCLEOTIDE SEQUENCE [LARGE SCALE GENOMIC DNA]</scope>
    <source>
        <strain evidence="6 7">DSM 105481</strain>
    </source>
</reference>
<accession>A0ABR6CPZ3</accession>
<evidence type="ECO:0000259" key="5">
    <source>
        <dbReference type="PROSITE" id="PS50931"/>
    </source>
</evidence>
<keyword evidence="3 6" id="KW-0238">DNA-binding</keyword>
<dbReference type="InterPro" id="IPR036390">
    <property type="entry name" value="WH_DNA-bd_sf"/>
</dbReference>
<evidence type="ECO:0000256" key="3">
    <source>
        <dbReference type="ARBA" id="ARBA00023125"/>
    </source>
</evidence>
<organism evidence="6 7">
    <name type="scientific">Peribacillus huizhouensis</name>
    <dbReference type="NCBI Taxonomy" id="1501239"/>
    <lineage>
        <taxon>Bacteria</taxon>
        <taxon>Bacillati</taxon>
        <taxon>Bacillota</taxon>
        <taxon>Bacilli</taxon>
        <taxon>Bacillales</taxon>
        <taxon>Bacillaceae</taxon>
        <taxon>Peribacillus</taxon>
    </lineage>
</organism>
<sequence length="303" mass="34336">MDQHLLVFVTVVENGNFSRAAEKLHMTQPAVSQYIQLLERSYGAKLLDRSNKYVRLNKAGEIVYYHAKEILGLYSKMQDLIDDLSNLASGQLSIGASYTFGEYVLPHFVAKLQEQYPLIKPSITIGNTKEIAELVLRNQLDVGIIEGDFKNTQLSIDAFAEDRMFVVASSHHRLAQRDNEAEISELEKERWIVREIGSGTREAVEKVFHSMSISPNDIMEFGSTQLIKESVESGLGITLLSHLTIRKEISMGLLKVVQVKGTPFKRKFSIVLRTSFKTKALEVFINLLKEKYLIDDHIKMEGN</sequence>
<gene>
    <name evidence="6" type="ORF">HNP81_002394</name>
</gene>
<dbReference type="Gene3D" id="1.10.10.10">
    <property type="entry name" value="Winged helix-like DNA-binding domain superfamily/Winged helix DNA-binding domain"/>
    <property type="match status" value="1"/>
</dbReference>
<dbReference type="RefSeq" id="WP_182502722.1">
    <property type="nucleotide sequence ID" value="NZ_JACJHX010000006.1"/>
</dbReference>
<dbReference type="Pfam" id="PF03466">
    <property type="entry name" value="LysR_substrate"/>
    <property type="match status" value="1"/>
</dbReference>
<dbReference type="GO" id="GO:0003677">
    <property type="term" value="F:DNA binding"/>
    <property type="evidence" value="ECO:0007669"/>
    <property type="project" value="UniProtKB-KW"/>
</dbReference>
<dbReference type="PANTHER" id="PTHR30126">
    <property type="entry name" value="HTH-TYPE TRANSCRIPTIONAL REGULATOR"/>
    <property type="match status" value="1"/>
</dbReference>
<comment type="similarity">
    <text evidence="1">Belongs to the LysR transcriptional regulatory family.</text>
</comment>
<evidence type="ECO:0000256" key="4">
    <source>
        <dbReference type="ARBA" id="ARBA00023163"/>
    </source>
</evidence>
<evidence type="ECO:0000313" key="6">
    <source>
        <dbReference type="EMBL" id="MBA9027104.1"/>
    </source>
</evidence>
<dbReference type="InterPro" id="IPR036388">
    <property type="entry name" value="WH-like_DNA-bd_sf"/>
</dbReference>
<dbReference type="PRINTS" id="PR00039">
    <property type="entry name" value="HTHLYSR"/>
</dbReference>
<dbReference type="SUPFAM" id="SSF53850">
    <property type="entry name" value="Periplasmic binding protein-like II"/>
    <property type="match status" value="1"/>
</dbReference>
<dbReference type="PANTHER" id="PTHR30126:SF39">
    <property type="entry name" value="HTH-TYPE TRANSCRIPTIONAL REGULATOR CYSL"/>
    <property type="match status" value="1"/>
</dbReference>
<evidence type="ECO:0000256" key="1">
    <source>
        <dbReference type="ARBA" id="ARBA00009437"/>
    </source>
</evidence>
<dbReference type="PROSITE" id="PS50931">
    <property type="entry name" value="HTH_LYSR"/>
    <property type="match status" value="1"/>
</dbReference>
<evidence type="ECO:0000313" key="7">
    <source>
        <dbReference type="Proteomes" id="UP000626697"/>
    </source>
</evidence>
<dbReference type="SUPFAM" id="SSF46785">
    <property type="entry name" value="Winged helix' DNA-binding domain"/>
    <property type="match status" value="1"/>
</dbReference>
<feature type="domain" description="HTH lysR-type" evidence="5">
    <location>
        <begin position="1"/>
        <end position="57"/>
    </location>
</feature>
<dbReference type="CDD" id="cd08420">
    <property type="entry name" value="PBP2_CysL_like"/>
    <property type="match status" value="1"/>
</dbReference>
<protein>
    <submittedName>
        <fullName evidence="6">DNA-binding transcriptional LysR family regulator</fullName>
    </submittedName>
</protein>
<keyword evidence="7" id="KW-1185">Reference proteome</keyword>
<dbReference type="EMBL" id="JACJHX010000006">
    <property type="protein sequence ID" value="MBA9027104.1"/>
    <property type="molecule type" value="Genomic_DNA"/>
</dbReference>
<comment type="caution">
    <text evidence="6">The sequence shown here is derived from an EMBL/GenBank/DDBJ whole genome shotgun (WGS) entry which is preliminary data.</text>
</comment>
<keyword evidence="4" id="KW-0804">Transcription</keyword>
<dbReference type="Gene3D" id="3.40.190.290">
    <property type="match status" value="1"/>
</dbReference>
<proteinExistence type="inferred from homology"/>
<dbReference type="InterPro" id="IPR005119">
    <property type="entry name" value="LysR_subst-bd"/>
</dbReference>
<name>A0ABR6CPZ3_9BACI</name>
<keyword evidence="2" id="KW-0805">Transcription regulation</keyword>